<evidence type="ECO:0000256" key="1">
    <source>
        <dbReference type="ARBA" id="ARBA00004922"/>
    </source>
</evidence>
<evidence type="ECO:0000256" key="2">
    <source>
        <dbReference type="ARBA" id="ARBA00022676"/>
    </source>
</evidence>
<evidence type="ECO:0000256" key="4">
    <source>
        <dbReference type="ARBA" id="ARBA00022737"/>
    </source>
</evidence>
<dbReference type="PANTHER" id="PTHR44835:SF1">
    <property type="entry name" value="PROTEIN O-GLCNAC TRANSFERASE"/>
    <property type="match status" value="1"/>
</dbReference>
<dbReference type="EMBL" id="UOEX01000006">
    <property type="protein sequence ID" value="VAW32653.1"/>
    <property type="molecule type" value="Genomic_DNA"/>
</dbReference>
<sequence>ADSEPFYSETLLRLPVFLCYEPPDLDIYPAEPPCLRNKYITFGSLNNPAKISPPLVELWAAVLKKTKGSRLLLKGVSLDHHETRERMRRLFAVHDIEAGRLVLRGYTPGRSEHLLTYNEVDIALDTIPYNGTTTTCEALWMGVPVITMRGDRHAARVGVSIMGRVAGSKFCAVDRAEYISRAFNLAQDKKRLQSLRKELRSQLLSSELCRRASFCRQFENICRQIWQQWCAETA</sequence>
<dbReference type="Gene3D" id="3.40.50.2000">
    <property type="entry name" value="Glycogen Phosphorylase B"/>
    <property type="match status" value="1"/>
</dbReference>
<gene>
    <name evidence="7" type="ORF">MNBD_DELTA03-1654</name>
</gene>
<comment type="pathway">
    <text evidence="1">Protein modification; protein glycosylation.</text>
</comment>
<proteinExistence type="predicted"/>
<keyword evidence="5" id="KW-0802">TPR repeat</keyword>
<evidence type="ECO:0000259" key="6">
    <source>
        <dbReference type="Pfam" id="PF13844"/>
    </source>
</evidence>
<protein>
    <submittedName>
        <fullName evidence="7">TPR domain protein, putative component of TonB system</fullName>
    </submittedName>
</protein>
<feature type="non-terminal residue" evidence="7">
    <location>
        <position position="1"/>
    </location>
</feature>
<dbReference type="InterPro" id="IPR051939">
    <property type="entry name" value="Glycosyltr_41/O-GlcNAc_trsf"/>
</dbReference>
<dbReference type="Pfam" id="PF13844">
    <property type="entry name" value="Glyco_transf_41"/>
    <property type="match status" value="1"/>
</dbReference>
<dbReference type="GO" id="GO:0016757">
    <property type="term" value="F:glycosyltransferase activity"/>
    <property type="evidence" value="ECO:0007669"/>
    <property type="project" value="UniProtKB-KW"/>
</dbReference>
<evidence type="ECO:0000313" key="7">
    <source>
        <dbReference type="EMBL" id="VAW32653.1"/>
    </source>
</evidence>
<keyword evidence="4" id="KW-0677">Repeat</keyword>
<dbReference type="AlphaFoldDB" id="A0A3B0UWV3"/>
<organism evidence="7">
    <name type="scientific">hydrothermal vent metagenome</name>
    <dbReference type="NCBI Taxonomy" id="652676"/>
    <lineage>
        <taxon>unclassified sequences</taxon>
        <taxon>metagenomes</taxon>
        <taxon>ecological metagenomes</taxon>
    </lineage>
</organism>
<reference evidence="7" key="1">
    <citation type="submission" date="2018-06" db="EMBL/GenBank/DDBJ databases">
        <authorList>
            <person name="Zhirakovskaya E."/>
        </authorList>
    </citation>
    <scope>NUCLEOTIDE SEQUENCE</scope>
</reference>
<evidence type="ECO:0000256" key="5">
    <source>
        <dbReference type="ARBA" id="ARBA00022803"/>
    </source>
</evidence>
<dbReference type="InterPro" id="IPR029489">
    <property type="entry name" value="OGT/SEC/SPY_C"/>
</dbReference>
<evidence type="ECO:0000256" key="3">
    <source>
        <dbReference type="ARBA" id="ARBA00022679"/>
    </source>
</evidence>
<keyword evidence="2" id="KW-0328">Glycosyltransferase</keyword>
<accession>A0A3B0UWV3</accession>
<name>A0A3B0UWV3_9ZZZZ</name>
<keyword evidence="3" id="KW-0808">Transferase</keyword>
<dbReference type="SUPFAM" id="SSF53756">
    <property type="entry name" value="UDP-Glycosyltransferase/glycogen phosphorylase"/>
    <property type="match status" value="1"/>
</dbReference>
<dbReference type="PANTHER" id="PTHR44835">
    <property type="entry name" value="UDP-N-ACETYLGLUCOSAMINE--PEPTIDE N-ACETYLGLUCOSAMINYLTRANSFERASE SPINDLY-RELATED"/>
    <property type="match status" value="1"/>
</dbReference>
<feature type="domain" description="O-GlcNAc transferase C-terminal" evidence="6">
    <location>
        <begin position="35"/>
        <end position="216"/>
    </location>
</feature>